<evidence type="ECO:0000256" key="1">
    <source>
        <dbReference type="SAM" id="SignalP"/>
    </source>
</evidence>
<comment type="caution">
    <text evidence="2">The sequence shown here is derived from an EMBL/GenBank/DDBJ whole genome shotgun (WGS) entry which is preliminary data.</text>
</comment>
<sequence>MKFGAIKILVIISLLVSSLVIPTSALATYGNTYNDQNFFESIFSFIFNGTGEKNSWDKDKDDWDDDWKDWDKGKHNWGHWDGCKKGKDNRCIESYDIWKDWYCGKDKNKNEDHDYGWDDKHGWYDKKSYSWVDDNKINWFSWIW</sequence>
<reference evidence="2 3" key="1">
    <citation type="submission" date="2022-10" db="EMBL/GenBank/DDBJ databases">
        <title>Draft genome assembly of moderately radiation resistant bacterium Metabacillus halosaccharovorans.</title>
        <authorList>
            <person name="Pal S."/>
            <person name="Gopinathan A."/>
        </authorList>
    </citation>
    <scope>NUCLEOTIDE SEQUENCE [LARGE SCALE GENOMIC DNA]</scope>
    <source>
        <strain evidence="2 3">VITHBRA001</strain>
    </source>
</reference>
<dbReference type="Proteomes" id="UP001526147">
    <property type="component" value="Unassembled WGS sequence"/>
</dbReference>
<evidence type="ECO:0000313" key="3">
    <source>
        <dbReference type="Proteomes" id="UP001526147"/>
    </source>
</evidence>
<keyword evidence="1" id="KW-0732">Signal</keyword>
<gene>
    <name evidence="2" type="ORF">OIH86_23590</name>
</gene>
<proteinExistence type="predicted"/>
<dbReference type="EMBL" id="JAOYEY010000051">
    <property type="protein sequence ID" value="MCV9888640.1"/>
    <property type="molecule type" value="Genomic_DNA"/>
</dbReference>
<feature type="signal peptide" evidence="1">
    <location>
        <begin position="1"/>
        <end position="27"/>
    </location>
</feature>
<keyword evidence="3" id="KW-1185">Reference proteome</keyword>
<organism evidence="2 3">
    <name type="scientific">Metabacillus halosaccharovorans</name>
    <dbReference type="NCBI Taxonomy" id="930124"/>
    <lineage>
        <taxon>Bacteria</taxon>
        <taxon>Bacillati</taxon>
        <taxon>Bacillota</taxon>
        <taxon>Bacilli</taxon>
        <taxon>Bacillales</taxon>
        <taxon>Bacillaceae</taxon>
        <taxon>Metabacillus</taxon>
    </lineage>
</organism>
<feature type="chain" id="PRO_5047451246" evidence="1">
    <location>
        <begin position="28"/>
        <end position="144"/>
    </location>
</feature>
<dbReference type="RefSeq" id="WP_264144691.1">
    <property type="nucleotide sequence ID" value="NZ_JAOYEY010000051.1"/>
</dbReference>
<protein>
    <submittedName>
        <fullName evidence="2">Uncharacterized protein</fullName>
    </submittedName>
</protein>
<evidence type="ECO:0000313" key="2">
    <source>
        <dbReference type="EMBL" id="MCV9888640.1"/>
    </source>
</evidence>
<name>A0ABT3DNJ8_9BACI</name>
<accession>A0ABT3DNJ8</accession>